<dbReference type="RefSeq" id="WP_185124959.1">
    <property type="nucleotide sequence ID" value="NZ_CAJEWD010000003.1"/>
</dbReference>
<dbReference type="InterPro" id="IPR003797">
    <property type="entry name" value="DegV"/>
</dbReference>
<gene>
    <name evidence="3" type="ORF">JEODO184_00416</name>
</gene>
<sequence length="294" mass="33001">MKAAILCDSSAYLKHPLKDKENIFQVDFTLVLPDGEVITESTDENHLDTFFKTWMTKDTGQPKTSQPNIQDYHDRYEEIIKAGYDTVFGVYLSSGVSGTFNTAELVSEEYRDRLNIYNLDAVGLSVNMEQIILQISTMIDQGLKAESIIKNAQTLMSDSRFFICLETNDNLIKGGRGEALTQYENQALKTRSVLEYVPGTTPEVRHLLRTNKQMIKTMTDIGKEFSSQHPNQNLLISIGHTLSEEKAKELAENLQDALDQTVDLSIIGTAFCSHLGKGALSVGFMPTYKEFPHD</sequence>
<dbReference type="Proteomes" id="UP000589351">
    <property type="component" value="Unassembled WGS sequence"/>
</dbReference>
<keyword evidence="2" id="KW-0446">Lipid-binding</keyword>
<dbReference type="EMBL" id="CAJEWD010000003">
    <property type="protein sequence ID" value="CAD2071805.1"/>
    <property type="molecule type" value="Genomic_DNA"/>
</dbReference>
<evidence type="ECO:0000256" key="2">
    <source>
        <dbReference type="ARBA" id="ARBA00023121"/>
    </source>
</evidence>
<dbReference type="NCBIfam" id="TIGR00762">
    <property type="entry name" value="DegV"/>
    <property type="match status" value="1"/>
</dbReference>
<comment type="caution">
    <text evidence="3">The sequence shown here is derived from an EMBL/GenBank/DDBJ whole genome shotgun (WGS) entry which is preliminary data.</text>
</comment>
<accession>A0A6V7R427</accession>
<dbReference type="PANTHER" id="PTHR33434:SF2">
    <property type="entry name" value="FATTY ACID-BINDING PROTEIN TM_1468"/>
    <property type="match status" value="1"/>
</dbReference>
<dbReference type="PROSITE" id="PS51482">
    <property type="entry name" value="DEGV"/>
    <property type="match status" value="1"/>
</dbReference>
<dbReference type="Gene3D" id="3.40.50.10170">
    <property type="match status" value="1"/>
</dbReference>
<evidence type="ECO:0000313" key="4">
    <source>
        <dbReference type="Proteomes" id="UP000589351"/>
    </source>
</evidence>
<evidence type="ECO:0000256" key="1">
    <source>
        <dbReference type="ARBA" id="ARBA00003238"/>
    </source>
</evidence>
<dbReference type="Gene3D" id="3.30.1180.10">
    <property type="match status" value="1"/>
</dbReference>
<proteinExistence type="predicted"/>
<protein>
    <submittedName>
        <fullName evidence="3">DegV domain-containing protein</fullName>
    </submittedName>
</protein>
<dbReference type="GO" id="GO:0008289">
    <property type="term" value="F:lipid binding"/>
    <property type="evidence" value="ECO:0007669"/>
    <property type="project" value="UniProtKB-KW"/>
</dbReference>
<dbReference type="SUPFAM" id="SSF82549">
    <property type="entry name" value="DAK1/DegV-like"/>
    <property type="match status" value="1"/>
</dbReference>
<dbReference type="PANTHER" id="PTHR33434">
    <property type="entry name" value="DEGV DOMAIN-CONTAINING PROTEIN DR_1986-RELATED"/>
    <property type="match status" value="1"/>
</dbReference>
<comment type="function">
    <text evidence="1">May bind long-chain fatty acids, such as palmitate, and may play a role in lipid transport or fatty acid metabolism.</text>
</comment>
<keyword evidence="4" id="KW-1185">Reference proteome</keyword>
<reference evidence="3 4" key="1">
    <citation type="submission" date="2020-07" db="EMBL/GenBank/DDBJ databases">
        <authorList>
            <person name="Criscuolo A."/>
        </authorList>
    </citation>
    <scope>NUCLEOTIDE SEQUENCE [LARGE SCALE GENOMIC DNA]</scope>
    <source>
        <strain evidence="3">CIP111649</strain>
    </source>
</reference>
<dbReference type="Pfam" id="PF02645">
    <property type="entry name" value="DegV"/>
    <property type="match status" value="1"/>
</dbReference>
<dbReference type="InterPro" id="IPR050270">
    <property type="entry name" value="DegV_domain_contain"/>
</dbReference>
<dbReference type="AlphaFoldDB" id="A0A6V7R427"/>
<organism evidence="3 4">
    <name type="scientific">Jeotgalicoccus meleagridis</name>
    <dbReference type="NCBI Taxonomy" id="2759181"/>
    <lineage>
        <taxon>Bacteria</taxon>
        <taxon>Bacillati</taxon>
        <taxon>Bacillota</taxon>
        <taxon>Bacilli</taxon>
        <taxon>Bacillales</taxon>
        <taxon>Staphylococcaceae</taxon>
        <taxon>Jeotgalicoccus</taxon>
    </lineage>
</organism>
<name>A0A6V7R427_9STAP</name>
<dbReference type="InterPro" id="IPR043168">
    <property type="entry name" value="DegV_C"/>
</dbReference>
<evidence type="ECO:0000313" key="3">
    <source>
        <dbReference type="EMBL" id="CAD2071805.1"/>
    </source>
</evidence>